<reference evidence="1 2" key="1">
    <citation type="submission" date="2021-03" db="EMBL/GenBank/DDBJ databases">
        <title>Genomic Encyclopedia of Type Strains, Phase IV (KMG-IV): sequencing the most valuable type-strain genomes for metagenomic binning, comparative biology and taxonomic classification.</title>
        <authorList>
            <person name="Goeker M."/>
        </authorList>
    </citation>
    <scope>NUCLEOTIDE SEQUENCE [LARGE SCALE GENOMIC DNA]</scope>
    <source>
        <strain evidence="1 2">DSM 28783</strain>
    </source>
</reference>
<comment type="caution">
    <text evidence="1">The sequence shown here is derived from an EMBL/GenBank/DDBJ whole genome shotgun (WGS) entry which is preliminary data.</text>
</comment>
<sequence length="49" mass="5481">MAIVLVLEDILFCSKLSFLDKKISMEIIEKKAQAVMDTSCAFCLGFKHA</sequence>
<dbReference type="Proteomes" id="UP001519307">
    <property type="component" value="Unassembled WGS sequence"/>
</dbReference>
<keyword evidence="2" id="KW-1185">Reference proteome</keyword>
<gene>
    <name evidence="1" type="ORF">J2Z42_002015</name>
</gene>
<dbReference type="RefSeq" id="WP_209702459.1">
    <property type="nucleotide sequence ID" value="NZ_JAGGLM010000013.1"/>
</dbReference>
<organism evidence="1 2">
    <name type="scientific">Clostridium algifaecis</name>
    <dbReference type="NCBI Taxonomy" id="1472040"/>
    <lineage>
        <taxon>Bacteria</taxon>
        <taxon>Bacillati</taxon>
        <taxon>Bacillota</taxon>
        <taxon>Clostridia</taxon>
        <taxon>Eubacteriales</taxon>
        <taxon>Clostridiaceae</taxon>
        <taxon>Clostridium</taxon>
    </lineage>
</organism>
<name>A0ABS4KTF0_9CLOT</name>
<evidence type="ECO:0000313" key="1">
    <source>
        <dbReference type="EMBL" id="MBP2033312.1"/>
    </source>
</evidence>
<evidence type="ECO:0000313" key="2">
    <source>
        <dbReference type="Proteomes" id="UP001519307"/>
    </source>
</evidence>
<proteinExistence type="predicted"/>
<dbReference type="EMBL" id="JAGGLM010000013">
    <property type="protein sequence ID" value="MBP2033312.1"/>
    <property type="molecule type" value="Genomic_DNA"/>
</dbReference>
<protein>
    <submittedName>
        <fullName evidence="1">Uncharacterized protein</fullName>
    </submittedName>
</protein>
<accession>A0ABS4KTF0</accession>